<reference evidence="1" key="1">
    <citation type="submission" date="2023-04" db="EMBL/GenBank/DDBJ databases">
        <title>A chromosome-level genome assembly of the parasitoid wasp Eretmocerus hayati.</title>
        <authorList>
            <person name="Zhong Y."/>
            <person name="Liu S."/>
            <person name="Liu Y."/>
        </authorList>
    </citation>
    <scope>NUCLEOTIDE SEQUENCE</scope>
    <source>
        <strain evidence="1">ZJU_SS_LIU_2023</strain>
    </source>
</reference>
<comment type="caution">
    <text evidence="1">The sequence shown here is derived from an EMBL/GenBank/DDBJ whole genome shotgun (WGS) entry which is preliminary data.</text>
</comment>
<dbReference type="EMBL" id="CM056743">
    <property type="protein sequence ID" value="KAJ8671589.1"/>
    <property type="molecule type" value="Genomic_DNA"/>
</dbReference>
<organism evidence="1 2">
    <name type="scientific">Eretmocerus hayati</name>
    <dbReference type="NCBI Taxonomy" id="131215"/>
    <lineage>
        <taxon>Eukaryota</taxon>
        <taxon>Metazoa</taxon>
        <taxon>Ecdysozoa</taxon>
        <taxon>Arthropoda</taxon>
        <taxon>Hexapoda</taxon>
        <taxon>Insecta</taxon>
        <taxon>Pterygota</taxon>
        <taxon>Neoptera</taxon>
        <taxon>Endopterygota</taxon>
        <taxon>Hymenoptera</taxon>
        <taxon>Apocrita</taxon>
        <taxon>Proctotrupomorpha</taxon>
        <taxon>Chalcidoidea</taxon>
        <taxon>Aphelinidae</taxon>
        <taxon>Aphelininae</taxon>
        <taxon>Eretmocerus</taxon>
    </lineage>
</organism>
<protein>
    <submittedName>
        <fullName evidence="1">Uncharacterized protein</fullName>
    </submittedName>
</protein>
<accession>A0ACC2NK09</accession>
<keyword evidence="2" id="KW-1185">Reference proteome</keyword>
<name>A0ACC2NK09_9HYME</name>
<evidence type="ECO:0000313" key="2">
    <source>
        <dbReference type="Proteomes" id="UP001239111"/>
    </source>
</evidence>
<dbReference type="Proteomes" id="UP001239111">
    <property type="component" value="Chromosome 3"/>
</dbReference>
<evidence type="ECO:0000313" key="1">
    <source>
        <dbReference type="EMBL" id="KAJ8671589.1"/>
    </source>
</evidence>
<gene>
    <name evidence="1" type="ORF">QAD02_002848</name>
</gene>
<sequence>MKVIGSRFMNPQALDNITTPDFSIAENRKTRDGIDLGPDCHQFLNSMTEEERIAVREFAEKFYEKAIEGMRARLIHNKAFLQRLIFVEPEVALSDDRNPECIQYLREDHFPSIDSAELLDEWKIIPEQFTDDQKREYSALDVVDFWEIVVELQAEEQPIFPNLKILTEAVF</sequence>
<proteinExistence type="predicted"/>